<feature type="transmembrane region" description="Helical" evidence="1">
    <location>
        <begin position="41"/>
        <end position="61"/>
    </location>
</feature>
<dbReference type="Proteomes" id="UP001144256">
    <property type="component" value="Unassembled WGS sequence"/>
</dbReference>
<organism evidence="2 3">
    <name type="scientific">Vallitalea longa</name>
    <dbReference type="NCBI Taxonomy" id="2936439"/>
    <lineage>
        <taxon>Bacteria</taxon>
        <taxon>Bacillati</taxon>
        <taxon>Bacillota</taxon>
        <taxon>Clostridia</taxon>
        <taxon>Lachnospirales</taxon>
        <taxon>Vallitaleaceae</taxon>
        <taxon>Vallitalea</taxon>
    </lineage>
</organism>
<sequence>MLKLIKYEFLRKIKNLGICIVIFAILEGISLYTIYKGSSSLPYTLIIMLLSIFGMFIFLLIDSITMYSSDLYKKSGYMLFLTPNSSSKIIGSKLLVSLIEATVGLSLLFGCLYINYQIVYDKYLNNPQAQELLDILKSIFSQPSTSEIVFIVLSFVISWFSFITTIYLAITIRKTLLANVKAGGLFSFIIFLVLQGIITYVQTLVTTYDSTSIMISNNNMAMQYSTSSIIYSCVVMLILYVTSSVLLSKGVDL</sequence>
<evidence type="ECO:0000256" key="1">
    <source>
        <dbReference type="SAM" id="Phobius"/>
    </source>
</evidence>
<proteinExistence type="predicted"/>
<keyword evidence="1" id="KW-0472">Membrane</keyword>
<feature type="transmembrane region" description="Helical" evidence="1">
    <location>
        <begin position="94"/>
        <end position="116"/>
    </location>
</feature>
<feature type="transmembrane region" description="Helical" evidence="1">
    <location>
        <begin position="228"/>
        <end position="247"/>
    </location>
</feature>
<feature type="transmembrane region" description="Helical" evidence="1">
    <location>
        <begin position="182"/>
        <end position="208"/>
    </location>
</feature>
<feature type="transmembrane region" description="Helical" evidence="1">
    <location>
        <begin position="16"/>
        <end position="35"/>
    </location>
</feature>
<keyword evidence="3" id="KW-1185">Reference proteome</keyword>
<dbReference type="AlphaFoldDB" id="A0A9W5Y7Z0"/>
<gene>
    <name evidence="2" type="ORF">SH1V18_08720</name>
</gene>
<keyword evidence="1" id="KW-0812">Transmembrane</keyword>
<comment type="caution">
    <text evidence="2">The sequence shown here is derived from an EMBL/GenBank/DDBJ whole genome shotgun (WGS) entry which is preliminary data.</text>
</comment>
<evidence type="ECO:0000313" key="3">
    <source>
        <dbReference type="Proteomes" id="UP001144256"/>
    </source>
</evidence>
<feature type="transmembrane region" description="Helical" evidence="1">
    <location>
        <begin position="148"/>
        <end position="170"/>
    </location>
</feature>
<dbReference type="RefSeq" id="WP_281812606.1">
    <property type="nucleotide sequence ID" value="NZ_BRLB01000001.1"/>
</dbReference>
<reference evidence="2" key="1">
    <citation type="submission" date="2022-06" db="EMBL/GenBank/DDBJ databases">
        <title>Vallitalea longa sp. nov., an anaerobic bacterium isolated from marine sediment.</title>
        <authorList>
            <person name="Hirano S."/>
            <person name="Terahara T."/>
            <person name="Mori K."/>
            <person name="Hamada M."/>
            <person name="Matsumoto R."/>
            <person name="Kobayashi T."/>
        </authorList>
    </citation>
    <scope>NUCLEOTIDE SEQUENCE</scope>
    <source>
        <strain evidence="2">SH18-1</strain>
    </source>
</reference>
<evidence type="ECO:0000313" key="2">
    <source>
        <dbReference type="EMBL" id="GKX28392.1"/>
    </source>
</evidence>
<protein>
    <submittedName>
        <fullName evidence="2">Uncharacterized protein</fullName>
    </submittedName>
</protein>
<dbReference type="EMBL" id="BRLB01000001">
    <property type="protein sequence ID" value="GKX28392.1"/>
    <property type="molecule type" value="Genomic_DNA"/>
</dbReference>
<accession>A0A9W5Y7Z0</accession>
<name>A0A9W5Y7Z0_9FIRM</name>
<keyword evidence="1" id="KW-1133">Transmembrane helix</keyword>